<evidence type="ECO:0000256" key="1">
    <source>
        <dbReference type="SAM" id="MobiDB-lite"/>
    </source>
</evidence>
<name>A0A9X0EFU4_9PSED</name>
<organism evidence="2 3">
    <name type="scientific">Pseudomonas lutea</name>
    <dbReference type="NCBI Taxonomy" id="243924"/>
    <lineage>
        <taxon>Bacteria</taxon>
        <taxon>Pseudomonadati</taxon>
        <taxon>Pseudomonadota</taxon>
        <taxon>Gammaproteobacteria</taxon>
        <taxon>Pseudomonadales</taxon>
        <taxon>Pseudomonadaceae</taxon>
        <taxon>Pseudomonas</taxon>
    </lineage>
</organism>
<protein>
    <recommendedName>
        <fullName evidence="4">DUF2934 domain-containing protein</fullName>
    </recommendedName>
</protein>
<dbReference type="Proteomes" id="UP000029719">
    <property type="component" value="Unassembled WGS sequence"/>
</dbReference>
<dbReference type="RefSeq" id="WP_037009979.1">
    <property type="nucleotide sequence ID" value="NZ_JRMB01000001.1"/>
</dbReference>
<dbReference type="OrthoDB" id="9811127at2"/>
<dbReference type="InterPro" id="IPR021327">
    <property type="entry name" value="DUF2934"/>
</dbReference>
<dbReference type="Pfam" id="PF11154">
    <property type="entry name" value="DUF2934"/>
    <property type="match status" value="1"/>
</dbReference>
<dbReference type="AlphaFoldDB" id="A0A9X0EFU4"/>
<evidence type="ECO:0000313" key="2">
    <source>
        <dbReference type="EMBL" id="KGF65050.1"/>
    </source>
</evidence>
<evidence type="ECO:0008006" key="4">
    <source>
        <dbReference type="Google" id="ProtNLM"/>
    </source>
</evidence>
<reference evidence="2 3" key="1">
    <citation type="submission" date="2014-09" db="EMBL/GenBank/DDBJ databases">
        <title>Genome sequence of Pseudomonas lutea strain DSM 17257T.</title>
        <authorList>
            <person name="Kwak Y."/>
            <person name="Shin J.-H."/>
        </authorList>
    </citation>
    <scope>NUCLEOTIDE SEQUENCE [LARGE SCALE GENOMIC DNA]</scope>
    <source>
        <strain evidence="2 3">DSM 17257</strain>
    </source>
</reference>
<gene>
    <name evidence="2" type="ORF">LT42_03585</name>
</gene>
<dbReference type="EMBL" id="JRMB01000001">
    <property type="protein sequence ID" value="KGF65050.1"/>
    <property type="molecule type" value="Genomic_DNA"/>
</dbReference>
<evidence type="ECO:0000313" key="3">
    <source>
        <dbReference type="Proteomes" id="UP000029719"/>
    </source>
</evidence>
<accession>A0A9X0EFU4</accession>
<feature type="region of interest" description="Disordered" evidence="1">
    <location>
        <begin position="37"/>
        <end position="73"/>
    </location>
</feature>
<comment type="caution">
    <text evidence="2">The sequence shown here is derived from an EMBL/GenBank/DDBJ whole genome shotgun (WGS) entry which is preliminary data.</text>
</comment>
<proteinExistence type="predicted"/>
<sequence length="73" mass="8078">MIDDAKIRERAYELWELDGRPEGAEYSHWLQAREQLESEARQPAAANTLDSVGGSAESGIPELPVDQGTHAEQ</sequence>